<organism evidence="2 3">
    <name type="scientific">Streptomyces chrestomyceticus</name>
    <dbReference type="NCBI Taxonomy" id="68185"/>
    <lineage>
        <taxon>Bacteria</taxon>
        <taxon>Bacillati</taxon>
        <taxon>Actinomycetota</taxon>
        <taxon>Actinomycetes</taxon>
        <taxon>Kitasatosporales</taxon>
        <taxon>Streptomycetaceae</taxon>
        <taxon>Streptomyces</taxon>
    </lineage>
</organism>
<reference evidence="2 3" key="1">
    <citation type="submission" date="2023-08" db="EMBL/GenBank/DDBJ databases">
        <authorList>
            <person name="Sharma P."/>
            <person name="Verma V."/>
            <person name="Mohan M.K."/>
            <person name="Dubey A.K."/>
        </authorList>
    </citation>
    <scope>NUCLEOTIDE SEQUENCE [LARGE SCALE GENOMIC DNA]</scope>
    <source>
        <strain evidence="2 3">ADP4</strain>
    </source>
</reference>
<dbReference type="EMBL" id="JAVFKM010000006">
    <property type="protein sequence ID" value="MEF3114508.1"/>
    <property type="molecule type" value="Genomic_DNA"/>
</dbReference>
<gene>
    <name evidence="2" type="ORF">RB636_15145</name>
</gene>
<protein>
    <recommendedName>
        <fullName evidence="1">DNA-binding phage zinc finger domain-containing protein</fullName>
    </recommendedName>
</protein>
<dbReference type="Proteomes" id="UP001348265">
    <property type="component" value="Unassembled WGS sequence"/>
</dbReference>
<name>A0ABU7WSL7_9ACTN</name>
<accession>A0ABU7WSL7</accession>
<evidence type="ECO:0000313" key="2">
    <source>
        <dbReference type="EMBL" id="MEF3114508.1"/>
    </source>
</evidence>
<dbReference type="Pfam" id="PF24623">
    <property type="entry name" value="Phage_zn_bind_8"/>
    <property type="match status" value="1"/>
</dbReference>
<dbReference type="RefSeq" id="WP_331786938.1">
    <property type="nucleotide sequence ID" value="NZ_JAVFKM010000006.1"/>
</dbReference>
<keyword evidence="3" id="KW-1185">Reference proteome</keyword>
<dbReference type="InterPro" id="IPR056911">
    <property type="entry name" value="Phage_Znf_bind_put"/>
</dbReference>
<evidence type="ECO:0000259" key="1">
    <source>
        <dbReference type="Pfam" id="PF24623"/>
    </source>
</evidence>
<proteinExistence type="predicted"/>
<feature type="domain" description="DNA-binding phage zinc finger" evidence="1">
    <location>
        <begin position="177"/>
        <end position="233"/>
    </location>
</feature>
<comment type="caution">
    <text evidence="2">The sequence shown here is derived from an EMBL/GenBank/DDBJ whole genome shotgun (WGS) entry which is preliminary data.</text>
</comment>
<sequence length="239" mass="25621">MNARQIAALLSYAATLDSRVRRIMATDEQAAATIRTWAQALADVPAVAEAAGWDASRAVRRYYEQADGDRSAQFRPIEPADLLAAWAPHRAELMNRHTDPLPAADPDDVTAWRAELVGTRAAVATGSSAPSGNRQLTSAITPAIEARLASIGSYIPPATRQQLAPYRPVQARREAAVASGQPDPLSVPCPVDWCRADTGKPCRSRRMTPRGEATSNAPRMKVHPSRLDAARAVLEGAAV</sequence>
<evidence type="ECO:0000313" key="3">
    <source>
        <dbReference type="Proteomes" id="UP001348265"/>
    </source>
</evidence>